<sequence length="204" mass="21296">MTYFPSLLAGLGAGLALIVAIGAQNAFILRQGIRREHVLSVVLICALSDAVLIFAGVAGVGALVATAPWVLVLARWAGAVFLIVYATVALRRAFRPAALTVDRGSRAVSRTSVLATAAALTWLNPHVYLDTMVLLGTIASTHGNPGRWVFAAGAVLGSFLWFPTLGFGARLLAGFFARPGSWRLLDCLVAAVMLLVAIGLLTGS</sequence>
<dbReference type="EMBL" id="FUHW01000004">
    <property type="protein sequence ID" value="SJM47364.1"/>
    <property type="molecule type" value="Genomic_DNA"/>
</dbReference>
<evidence type="ECO:0000256" key="3">
    <source>
        <dbReference type="ARBA" id="ARBA00022692"/>
    </source>
</evidence>
<evidence type="ECO:0000256" key="5">
    <source>
        <dbReference type="ARBA" id="ARBA00023136"/>
    </source>
</evidence>
<dbReference type="GO" id="GO:0005886">
    <property type="term" value="C:plasma membrane"/>
    <property type="evidence" value="ECO:0007669"/>
    <property type="project" value="UniProtKB-SubCell"/>
</dbReference>
<keyword evidence="2" id="KW-1003">Cell membrane</keyword>
<evidence type="ECO:0000313" key="7">
    <source>
        <dbReference type="EMBL" id="SJM47364.1"/>
    </source>
</evidence>
<dbReference type="Pfam" id="PF01810">
    <property type="entry name" value="LysE"/>
    <property type="match status" value="1"/>
</dbReference>
<dbReference type="GO" id="GO:0015171">
    <property type="term" value="F:amino acid transmembrane transporter activity"/>
    <property type="evidence" value="ECO:0007669"/>
    <property type="project" value="TreeGrafter"/>
</dbReference>
<keyword evidence="3 6" id="KW-0812">Transmembrane</keyword>
<evidence type="ECO:0000313" key="8">
    <source>
        <dbReference type="Proteomes" id="UP000195913"/>
    </source>
</evidence>
<evidence type="ECO:0000256" key="4">
    <source>
        <dbReference type="ARBA" id="ARBA00022989"/>
    </source>
</evidence>
<keyword evidence="4 6" id="KW-1133">Transmembrane helix</keyword>
<organism evidence="7 8">
    <name type="scientific">Arthrobacter rhombi</name>
    <dbReference type="NCBI Taxonomy" id="71253"/>
    <lineage>
        <taxon>Bacteria</taxon>
        <taxon>Bacillati</taxon>
        <taxon>Actinomycetota</taxon>
        <taxon>Actinomycetes</taxon>
        <taxon>Micrococcales</taxon>
        <taxon>Micrococcaceae</taxon>
        <taxon>Arthrobacter</taxon>
    </lineage>
</organism>
<feature type="transmembrane region" description="Helical" evidence="6">
    <location>
        <begin position="184"/>
        <end position="203"/>
    </location>
</feature>
<feature type="transmembrane region" description="Helical" evidence="6">
    <location>
        <begin position="6"/>
        <end position="29"/>
    </location>
</feature>
<dbReference type="InterPro" id="IPR001123">
    <property type="entry name" value="LeuE-type"/>
</dbReference>
<name>A0A1R4EUJ5_9MICC</name>
<keyword evidence="5 6" id="KW-0472">Membrane</keyword>
<dbReference type="PANTHER" id="PTHR30086:SF20">
    <property type="entry name" value="ARGININE EXPORTER PROTEIN ARGO-RELATED"/>
    <property type="match status" value="1"/>
</dbReference>
<dbReference type="AlphaFoldDB" id="A0A1R4EUJ5"/>
<keyword evidence="8" id="KW-1185">Reference proteome</keyword>
<evidence type="ECO:0000256" key="2">
    <source>
        <dbReference type="ARBA" id="ARBA00022475"/>
    </source>
</evidence>
<proteinExistence type="predicted"/>
<evidence type="ECO:0000256" key="1">
    <source>
        <dbReference type="ARBA" id="ARBA00004651"/>
    </source>
</evidence>
<dbReference type="Proteomes" id="UP000195913">
    <property type="component" value="Unassembled WGS sequence"/>
</dbReference>
<dbReference type="RefSeq" id="WP_179204194.1">
    <property type="nucleotide sequence ID" value="NZ_FUHW01000004.1"/>
</dbReference>
<comment type="subcellular location">
    <subcellularLocation>
        <location evidence="1">Cell membrane</location>
        <topology evidence="1">Multi-pass membrane protein</topology>
    </subcellularLocation>
</comment>
<feature type="transmembrane region" description="Helical" evidence="6">
    <location>
        <begin position="148"/>
        <end position="172"/>
    </location>
</feature>
<gene>
    <name evidence="7" type="ORF">FM101_00920</name>
</gene>
<dbReference type="PANTHER" id="PTHR30086">
    <property type="entry name" value="ARGININE EXPORTER PROTEIN ARGO"/>
    <property type="match status" value="1"/>
</dbReference>
<accession>A0A1R4EUJ5</accession>
<feature type="transmembrane region" description="Helical" evidence="6">
    <location>
        <begin position="69"/>
        <end position="90"/>
    </location>
</feature>
<feature type="transmembrane region" description="Helical" evidence="6">
    <location>
        <begin position="41"/>
        <end position="63"/>
    </location>
</feature>
<evidence type="ECO:0000256" key="6">
    <source>
        <dbReference type="SAM" id="Phobius"/>
    </source>
</evidence>
<protein>
    <submittedName>
        <fullName evidence="7">Transporter, LysE family</fullName>
    </submittedName>
</protein>
<reference evidence="7 8" key="1">
    <citation type="submission" date="2017-02" db="EMBL/GenBank/DDBJ databases">
        <authorList>
            <person name="Peterson S.W."/>
        </authorList>
    </citation>
    <scope>NUCLEOTIDE SEQUENCE [LARGE SCALE GENOMIC DNA]</scope>
    <source>
        <strain evidence="7 8">B Ar 00.02</strain>
    </source>
</reference>
<feature type="transmembrane region" description="Helical" evidence="6">
    <location>
        <begin position="111"/>
        <end position="128"/>
    </location>
</feature>